<gene>
    <name evidence="2" type="ORF">NP064_14350</name>
</gene>
<protein>
    <submittedName>
        <fullName evidence="2">Endonuclease/exonuclease/phosphatase family protein</fullName>
    </submittedName>
</protein>
<keyword evidence="2" id="KW-0540">Nuclease</keyword>
<dbReference type="InterPro" id="IPR005135">
    <property type="entry name" value="Endo/exonuclease/phosphatase"/>
</dbReference>
<evidence type="ECO:0000313" key="2">
    <source>
        <dbReference type="EMBL" id="UUI74945.1"/>
    </source>
</evidence>
<evidence type="ECO:0000259" key="1">
    <source>
        <dbReference type="Pfam" id="PF03372"/>
    </source>
</evidence>
<feature type="domain" description="Endonuclease/exonuclease/phosphatase" evidence="1">
    <location>
        <begin position="1"/>
        <end position="203"/>
    </location>
</feature>
<organism evidence="2 3">
    <name type="scientific">Cellulomonas chengniuliangii</name>
    <dbReference type="NCBI Taxonomy" id="2968084"/>
    <lineage>
        <taxon>Bacteria</taxon>
        <taxon>Bacillati</taxon>
        <taxon>Actinomycetota</taxon>
        <taxon>Actinomycetes</taxon>
        <taxon>Micrococcales</taxon>
        <taxon>Cellulomonadaceae</taxon>
        <taxon>Cellulomonas</taxon>
    </lineage>
</organism>
<dbReference type="Proteomes" id="UP001316189">
    <property type="component" value="Chromosome"/>
</dbReference>
<keyword evidence="2" id="KW-0255">Endonuclease</keyword>
<sequence length="227" mass="24570">MSYNLKGLQLDENAAVAVVRLAQVDVLGVQEPPRGPLRKARLRRWAERAGLRVVVDDFAARTTALLARPDAVVEAPRAHRLPWRVGWTRRGFATARVDGVEVVVLHLSVHPEERARHLDLVEAYLAQVQGPLVVVGDLNEGPDGPAWQRLARYAQDTAGGRAAPTFRASGPRHRIDAVLASPELEARKSRVLRDAAARRASDHLPLVVDVAGVDAAGEDVGAGSSRV</sequence>
<reference evidence="2 3" key="1">
    <citation type="submission" date="2022-07" db="EMBL/GenBank/DDBJ databases">
        <title>Novel species in genus cellulomonas.</title>
        <authorList>
            <person name="Ye L."/>
        </authorList>
    </citation>
    <scope>NUCLEOTIDE SEQUENCE [LARGE SCALE GENOMIC DNA]</scope>
    <source>
        <strain evidence="3">zg-Y338</strain>
    </source>
</reference>
<dbReference type="SUPFAM" id="SSF56219">
    <property type="entry name" value="DNase I-like"/>
    <property type="match status" value="1"/>
</dbReference>
<dbReference type="InterPro" id="IPR036691">
    <property type="entry name" value="Endo/exonu/phosph_ase_sf"/>
</dbReference>
<dbReference type="Pfam" id="PF03372">
    <property type="entry name" value="Exo_endo_phos"/>
    <property type="match status" value="1"/>
</dbReference>
<keyword evidence="2" id="KW-0378">Hydrolase</keyword>
<accession>A0ABY5KWT5</accession>
<dbReference type="RefSeq" id="WP_227570184.1">
    <property type="nucleotide sequence ID" value="NZ_CP101988.1"/>
</dbReference>
<evidence type="ECO:0000313" key="3">
    <source>
        <dbReference type="Proteomes" id="UP001316189"/>
    </source>
</evidence>
<proteinExistence type="predicted"/>
<dbReference type="Gene3D" id="3.60.10.10">
    <property type="entry name" value="Endonuclease/exonuclease/phosphatase"/>
    <property type="match status" value="1"/>
</dbReference>
<name>A0ABY5KWT5_9CELL</name>
<keyword evidence="3" id="KW-1185">Reference proteome</keyword>
<dbReference type="EMBL" id="CP101988">
    <property type="protein sequence ID" value="UUI74945.1"/>
    <property type="molecule type" value="Genomic_DNA"/>
</dbReference>
<dbReference type="GO" id="GO:0004519">
    <property type="term" value="F:endonuclease activity"/>
    <property type="evidence" value="ECO:0007669"/>
    <property type="project" value="UniProtKB-KW"/>
</dbReference>